<gene>
    <name evidence="2" type="ORF">CEXT_774911</name>
</gene>
<feature type="region of interest" description="Disordered" evidence="1">
    <location>
        <begin position="1"/>
        <end position="33"/>
    </location>
</feature>
<comment type="caution">
    <text evidence="2">The sequence shown here is derived from an EMBL/GenBank/DDBJ whole genome shotgun (WGS) entry which is preliminary data.</text>
</comment>
<keyword evidence="3" id="KW-1185">Reference proteome</keyword>
<reference evidence="2 3" key="1">
    <citation type="submission" date="2021-06" db="EMBL/GenBank/DDBJ databases">
        <title>Caerostris extrusa draft genome.</title>
        <authorList>
            <person name="Kono N."/>
            <person name="Arakawa K."/>
        </authorList>
    </citation>
    <scope>NUCLEOTIDE SEQUENCE [LARGE SCALE GENOMIC DNA]</scope>
</reference>
<organism evidence="2 3">
    <name type="scientific">Caerostris extrusa</name>
    <name type="common">Bark spider</name>
    <name type="synonym">Caerostris bankana</name>
    <dbReference type="NCBI Taxonomy" id="172846"/>
    <lineage>
        <taxon>Eukaryota</taxon>
        <taxon>Metazoa</taxon>
        <taxon>Ecdysozoa</taxon>
        <taxon>Arthropoda</taxon>
        <taxon>Chelicerata</taxon>
        <taxon>Arachnida</taxon>
        <taxon>Araneae</taxon>
        <taxon>Araneomorphae</taxon>
        <taxon>Entelegynae</taxon>
        <taxon>Araneoidea</taxon>
        <taxon>Araneidae</taxon>
        <taxon>Caerostris</taxon>
    </lineage>
</organism>
<evidence type="ECO:0000313" key="3">
    <source>
        <dbReference type="Proteomes" id="UP001054945"/>
    </source>
</evidence>
<name>A0AAV4SIP3_CAEEX</name>
<dbReference type="Proteomes" id="UP001054945">
    <property type="component" value="Unassembled WGS sequence"/>
</dbReference>
<accession>A0AAV4SIP3</accession>
<evidence type="ECO:0000313" key="2">
    <source>
        <dbReference type="EMBL" id="GIY33844.1"/>
    </source>
</evidence>
<proteinExistence type="predicted"/>
<dbReference type="EMBL" id="BPLR01009694">
    <property type="protein sequence ID" value="GIY33844.1"/>
    <property type="molecule type" value="Genomic_DNA"/>
</dbReference>
<evidence type="ECO:0000256" key="1">
    <source>
        <dbReference type="SAM" id="MobiDB-lite"/>
    </source>
</evidence>
<sequence length="42" mass="4456">MIPRRSRGGIEGGGGLHPEIESEDPSAHQTVTWDAEVLAALD</sequence>
<dbReference type="AlphaFoldDB" id="A0AAV4SIP3"/>
<feature type="non-terminal residue" evidence="2">
    <location>
        <position position="42"/>
    </location>
</feature>
<protein>
    <submittedName>
        <fullName evidence="2">Uncharacterized protein</fullName>
    </submittedName>
</protein>